<keyword evidence="5" id="KW-0997">Cell inner membrane</keyword>
<dbReference type="SUPFAM" id="SSF52172">
    <property type="entry name" value="CheY-like"/>
    <property type="match status" value="1"/>
</dbReference>
<dbReference type="AlphaFoldDB" id="A0A917EG71"/>
<dbReference type="Pfam" id="PF00989">
    <property type="entry name" value="PAS"/>
    <property type="match status" value="1"/>
</dbReference>
<dbReference type="PRINTS" id="PR00344">
    <property type="entry name" value="BCTRLSENSOR"/>
</dbReference>
<evidence type="ECO:0000256" key="9">
    <source>
        <dbReference type="ARBA" id="ARBA00022777"/>
    </source>
</evidence>
<keyword evidence="7" id="KW-0808">Transferase</keyword>
<feature type="modified residue" description="4-aspartylphosphate" evidence="15">
    <location>
        <position position="661"/>
    </location>
</feature>
<dbReference type="Gene3D" id="1.10.287.130">
    <property type="match status" value="1"/>
</dbReference>
<keyword evidence="11 16" id="KW-1133">Transmembrane helix</keyword>
<evidence type="ECO:0000256" key="1">
    <source>
        <dbReference type="ARBA" id="ARBA00000085"/>
    </source>
</evidence>
<dbReference type="CDD" id="cd16922">
    <property type="entry name" value="HATPase_EvgS-ArcB-TorS-like"/>
    <property type="match status" value="1"/>
</dbReference>
<dbReference type="PANTHER" id="PTHR43047:SF78">
    <property type="entry name" value="SENSORY_REGULATORY PROTEIN RPFC"/>
    <property type="match status" value="1"/>
</dbReference>
<dbReference type="Pfam" id="PF00072">
    <property type="entry name" value="Response_reg"/>
    <property type="match status" value="1"/>
</dbReference>
<evidence type="ECO:0000256" key="10">
    <source>
        <dbReference type="ARBA" id="ARBA00022840"/>
    </source>
</evidence>
<gene>
    <name evidence="21" type="ORF">GCM10011517_01260</name>
</gene>
<dbReference type="FunFam" id="3.30.565.10:FF:000010">
    <property type="entry name" value="Sensor histidine kinase RcsC"/>
    <property type="match status" value="1"/>
</dbReference>
<keyword evidence="22" id="KW-1185">Reference proteome</keyword>
<dbReference type="InterPro" id="IPR013767">
    <property type="entry name" value="PAS_fold"/>
</dbReference>
<evidence type="ECO:0000256" key="11">
    <source>
        <dbReference type="ARBA" id="ARBA00022989"/>
    </source>
</evidence>
<dbReference type="InterPro" id="IPR011006">
    <property type="entry name" value="CheY-like_superfamily"/>
</dbReference>
<dbReference type="InterPro" id="IPR000014">
    <property type="entry name" value="PAS"/>
</dbReference>
<keyword evidence="13 16" id="KW-0472">Membrane</keyword>
<evidence type="ECO:0000256" key="16">
    <source>
        <dbReference type="SAM" id="Phobius"/>
    </source>
</evidence>
<dbReference type="SUPFAM" id="SSF47226">
    <property type="entry name" value="Histidine-containing phosphotransfer domain, HPT domain"/>
    <property type="match status" value="1"/>
</dbReference>
<dbReference type="SUPFAM" id="SSF55874">
    <property type="entry name" value="ATPase domain of HSP90 chaperone/DNA topoisomerase II/histidine kinase"/>
    <property type="match status" value="1"/>
</dbReference>
<dbReference type="InterPro" id="IPR008207">
    <property type="entry name" value="Sig_transdc_His_kin_Hpt_dom"/>
</dbReference>
<dbReference type="Gene3D" id="3.30.565.10">
    <property type="entry name" value="Histidine kinase-like ATPase, C-terminal domain"/>
    <property type="match status" value="1"/>
</dbReference>
<evidence type="ECO:0000256" key="7">
    <source>
        <dbReference type="ARBA" id="ARBA00022679"/>
    </source>
</evidence>
<evidence type="ECO:0000256" key="6">
    <source>
        <dbReference type="ARBA" id="ARBA00022553"/>
    </source>
</evidence>
<evidence type="ECO:0000256" key="14">
    <source>
        <dbReference type="PROSITE-ProRule" id="PRU00110"/>
    </source>
</evidence>
<feature type="transmembrane region" description="Helical" evidence="16">
    <location>
        <begin position="186"/>
        <end position="208"/>
    </location>
</feature>
<dbReference type="SMART" id="SM00387">
    <property type="entry name" value="HATPase_c"/>
    <property type="match status" value="1"/>
</dbReference>
<feature type="domain" description="Response regulatory" evidence="18">
    <location>
        <begin position="612"/>
        <end position="729"/>
    </location>
</feature>
<dbReference type="SMART" id="SM00448">
    <property type="entry name" value="REC"/>
    <property type="match status" value="1"/>
</dbReference>
<dbReference type="EMBL" id="BMKN01000001">
    <property type="protein sequence ID" value="GGE37290.1"/>
    <property type="molecule type" value="Genomic_DNA"/>
</dbReference>
<dbReference type="PANTHER" id="PTHR43047">
    <property type="entry name" value="TWO-COMPONENT HISTIDINE PROTEIN KINASE"/>
    <property type="match status" value="1"/>
</dbReference>
<dbReference type="GO" id="GO:0005886">
    <property type="term" value="C:plasma membrane"/>
    <property type="evidence" value="ECO:0007669"/>
    <property type="project" value="UniProtKB-SubCell"/>
</dbReference>
<dbReference type="InterPro" id="IPR001789">
    <property type="entry name" value="Sig_transdc_resp-reg_receiver"/>
</dbReference>
<proteinExistence type="predicted"/>
<feature type="domain" description="HPt" evidence="20">
    <location>
        <begin position="756"/>
        <end position="858"/>
    </location>
</feature>
<feature type="transmembrane region" description="Helical" evidence="16">
    <location>
        <begin position="12"/>
        <end position="36"/>
    </location>
</feature>
<name>A0A917EG71_9RHOB</name>
<dbReference type="GO" id="GO:0000155">
    <property type="term" value="F:phosphorelay sensor kinase activity"/>
    <property type="evidence" value="ECO:0007669"/>
    <property type="project" value="InterPro"/>
</dbReference>
<evidence type="ECO:0000313" key="22">
    <source>
        <dbReference type="Proteomes" id="UP000606730"/>
    </source>
</evidence>
<protein>
    <recommendedName>
        <fullName evidence="3">histidine kinase</fullName>
        <ecNumber evidence="3">2.7.13.3</ecNumber>
    </recommendedName>
</protein>
<reference evidence="21" key="2">
    <citation type="submission" date="2020-09" db="EMBL/GenBank/DDBJ databases">
        <authorList>
            <person name="Sun Q."/>
            <person name="Zhou Y."/>
        </authorList>
    </citation>
    <scope>NUCLEOTIDE SEQUENCE</scope>
    <source>
        <strain evidence="21">CGMCC 1.16012</strain>
    </source>
</reference>
<evidence type="ECO:0000256" key="12">
    <source>
        <dbReference type="ARBA" id="ARBA00023012"/>
    </source>
</evidence>
<feature type="modified residue" description="Phosphohistidine" evidence="14">
    <location>
        <position position="796"/>
    </location>
</feature>
<dbReference type="GO" id="GO:0006355">
    <property type="term" value="P:regulation of DNA-templated transcription"/>
    <property type="evidence" value="ECO:0007669"/>
    <property type="project" value="InterPro"/>
</dbReference>
<dbReference type="InterPro" id="IPR036097">
    <property type="entry name" value="HisK_dim/P_sf"/>
</dbReference>
<dbReference type="Pfam" id="PF01627">
    <property type="entry name" value="Hpt"/>
    <property type="match status" value="1"/>
</dbReference>
<dbReference type="PROSITE" id="PS50894">
    <property type="entry name" value="HPT"/>
    <property type="match status" value="1"/>
</dbReference>
<dbReference type="SMART" id="SM00091">
    <property type="entry name" value="PAS"/>
    <property type="match status" value="1"/>
</dbReference>
<comment type="subcellular location">
    <subcellularLocation>
        <location evidence="2">Cell inner membrane</location>
        <topology evidence="2">Multi-pass membrane protein</topology>
    </subcellularLocation>
</comment>
<evidence type="ECO:0000259" key="20">
    <source>
        <dbReference type="PROSITE" id="PS50894"/>
    </source>
</evidence>
<dbReference type="CDD" id="cd00082">
    <property type="entry name" value="HisKA"/>
    <property type="match status" value="1"/>
</dbReference>
<dbReference type="PROSITE" id="PS50109">
    <property type="entry name" value="HIS_KIN"/>
    <property type="match status" value="1"/>
</dbReference>
<dbReference type="PROSITE" id="PS50110">
    <property type="entry name" value="RESPONSE_REGULATORY"/>
    <property type="match status" value="1"/>
</dbReference>
<dbReference type="Gene3D" id="3.40.50.2300">
    <property type="match status" value="1"/>
</dbReference>
<evidence type="ECO:0000256" key="2">
    <source>
        <dbReference type="ARBA" id="ARBA00004429"/>
    </source>
</evidence>
<evidence type="ECO:0000256" key="15">
    <source>
        <dbReference type="PROSITE-ProRule" id="PRU00169"/>
    </source>
</evidence>
<dbReference type="SMART" id="SM00388">
    <property type="entry name" value="HisKA"/>
    <property type="match status" value="1"/>
</dbReference>
<dbReference type="InterPro" id="IPR036641">
    <property type="entry name" value="HPT_dom_sf"/>
</dbReference>
<keyword evidence="10" id="KW-0547">Nucleotide-binding</keyword>
<sequence>MNLRPKPFVRILSWFRLVTVMFALVICVGTIVLLYFEVWAKSRDINSRITDNSYWILAQADIQILELELAIHHALENTSPDLENLRQRYSDFYDRVDVLKKSNDFQMLHFSNGFEKDAARLTRFFEDTMAFIEGPDDQLIANLPELLSQTQDAHAYMLAITSTGLEAFAAKADANRNEMSDALSRLGMLTTAQVAILMMLILALLRMLQVGDRQAREQALSRERLEVMVSTAIDAILVVGHDGKIQNYNGAAERVFGYKREDVLGREMSDLIVPPHLREAHREGMKRFLKTGVSEFVGGGTRNLEAMDANGRIFPIEISVNKAQSEGGLIFIAYARDISGRLSAEKALVEARDHAVAGEKAKARLLAVMSHEMRTPLNGLIGTLELLENSELDEKQCKHIANMHVSSGLLLQHVNDVLDVSRLDAEGDEVPITTFDGVEIMEEVLDIQSGFAAARGTVLENKCIKKDLRGMRGDPRSLRQVLLNLVGNAVKFTLNGSVTIESERLPDSRWVEFRVIDTGRGIAEEDLPRIFDDFVTLDASYGRQTGGTGLGLGITRRLVEAMGGQIGVESELGEGSLFWFRLPVATKAQRSEEAPEEPSSEETLAEVPEAMKVLLVEDNEINRLVAREFLQLEGCIVTEAPDGQTAVDLAKQRGFDLILMDISMPGMDGVEATRAIRARKGPNEKTRIVALTAHAMEEEVARFLKAGMSQVVVKPATRAVLRGVLAGSPLPKLGVSKSGDTLVEWTTLKEMEGDLGRARAEQLTRAYVRETDQVLDALCRDAESTGTEEECAEVLHRLAGSSAMFGALVLREAFLDMESLFRAGCGDEALSRKDDLKSLWASTRSELINFCETELVNS</sequence>
<dbReference type="Gene3D" id="3.30.450.20">
    <property type="entry name" value="PAS domain"/>
    <property type="match status" value="1"/>
</dbReference>
<organism evidence="21 22">
    <name type="scientific">Actibacterium pelagium</name>
    <dbReference type="NCBI Taxonomy" id="2029103"/>
    <lineage>
        <taxon>Bacteria</taxon>
        <taxon>Pseudomonadati</taxon>
        <taxon>Pseudomonadota</taxon>
        <taxon>Alphaproteobacteria</taxon>
        <taxon>Rhodobacterales</taxon>
        <taxon>Roseobacteraceae</taxon>
        <taxon>Actibacterium</taxon>
    </lineage>
</organism>
<evidence type="ECO:0000256" key="4">
    <source>
        <dbReference type="ARBA" id="ARBA00022475"/>
    </source>
</evidence>
<dbReference type="OrthoDB" id="9801651at2"/>
<reference evidence="21" key="1">
    <citation type="journal article" date="2014" name="Int. J. Syst. Evol. Microbiol.">
        <title>Complete genome sequence of Corynebacterium casei LMG S-19264T (=DSM 44701T), isolated from a smear-ripened cheese.</title>
        <authorList>
            <consortium name="US DOE Joint Genome Institute (JGI-PGF)"/>
            <person name="Walter F."/>
            <person name="Albersmeier A."/>
            <person name="Kalinowski J."/>
            <person name="Ruckert C."/>
        </authorList>
    </citation>
    <scope>NUCLEOTIDE SEQUENCE</scope>
    <source>
        <strain evidence="21">CGMCC 1.16012</strain>
    </source>
</reference>
<dbReference type="SUPFAM" id="SSF47384">
    <property type="entry name" value="Homodimeric domain of signal transducing histidine kinase"/>
    <property type="match status" value="1"/>
</dbReference>
<dbReference type="Pfam" id="PF02518">
    <property type="entry name" value="HATPase_c"/>
    <property type="match status" value="1"/>
</dbReference>
<dbReference type="InterPro" id="IPR003661">
    <property type="entry name" value="HisK_dim/P_dom"/>
</dbReference>
<dbReference type="CDD" id="cd17546">
    <property type="entry name" value="REC_hyHK_CKI1_RcsC-like"/>
    <property type="match status" value="1"/>
</dbReference>
<dbReference type="Pfam" id="PF00512">
    <property type="entry name" value="HisKA"/>
    <property type="match status" value="1"/>
</dbReference>
<accession>A0A917EG71</accession>
<evidence type="ECO:0000259" key="19">
    <source>
        <dbReference type="PROSITE" id="PS50112"/>
    </source>
</evidence>
<dbReference type="InterPro" id="IPR035965">
    <property type="entry name" value="PAS-like_dom_sf"/>
</dbReference>
<dbReference type="InterPro" id="IPR036890">
    <property type="entry name" value="HATPase_C_sf"/>
</dbReference>
<comment type="catalytic activity">
    <reaction evidence="1">
        <text>ATP + protein L-histidine = ADP + protein N-phospho-L-histidine.</text>
        <dbReference type="EC" id="2.7.13.3"/>
    </reaction>
</comment>
<evidence type="ECO:0000259" key="18">
    <source>
        <dbReference type="PROSITE" id="PS50110"/>
    </source>
</evidence>
<evidence type="ECO:0000256" key="13">
    <source>
        <dbReference type="ARBA" id="ARBA00023136"/>
    </source>
</evidence>
<keyword evidence="4" id="KW-1003">Cell membrane</keyword>
<dbReference type="Gene3D" id="1.20.120.160">
    <property type="entry name" value="HPT domain"/>
    <property type="match status" value="1"/>
</dbReference>
<dbReference type="SUPFAM" id="SSF55785">
    <property type="entry name" value="PYP-like sensor domain (PAS domain)"/>
    <property type="match status" value="1"/>
</dbReference>
<comment type="caution">
    <text evidence="21">The sequence shown here is derived from an EMBL/GenBank/DDBJ whole genome shotgun (WGS) entry which is preliminary data.</text>
</comment>
<dbReference type="NCBIfam" id="TIGR00229">
    <property type="entry name" value="sensory_box"/>
    <property type="match status" value="1"/>
</dbReference>
<keyword evidence="12" id="KW-0902">Two-component regulatory system</keyword>
<evidence type="ECO:0000256" key="8">
    <source>
        <dbReference type="ARBA" id="ARBA00022692"/>
    </source>
</evidence>
<dbReference type="EC" id="2.7.13.3" evidence="3"/>
<dbReference type="InterPro" id="IPR003594">
    <property type="entry name" value="HATPase_dom"/>
</dbReference>
<dbReference type="CDD" id="cd00130">
    <property type="entry name" value="PAS"/>
    <property type="match status" value="1"/>
</dbReference>
<dbReference type="Proteomes" id="UP000606730">
    <property type="component" value="Unassembled WGS sequence"/>
</dbReference>
<feature type="domain" description="Histidine kinase" evidence="17">
    <location>
        <begin position="368"/>
        <end position="586"/>
    </location>
</feature>
<keyword evidence="10" id="KW-0067">ATP-binding</keyword>
<evidence type="ECO:0000256" key="3">
    <source>
        <dbReference type="ARBA" id="ARBA00012438"/>
    </source>
</evidence>
<keyword evidence="6 15" id="KW-0597">Phosphoprotein</keyword>
<dbReference type="RefSeq" id="WP_158221936.1">
    <property type="nucleotide sequence ID" value="NZ_BMKN01000001.1"/>
</dbReference>
<evidence type="ECO:0000313" key="21">
    <source>
        <dbReference type="EMBL" id="GGE37290.1"/>
    </source>
</evidence>
<dbReference type="InterPro" id="IPR005467">
    <property type="entry name" value="His_kinase_dom"/>
</dbReference>
<dbReference type="InterPro" id="IPR004358">
    <property type="entry name" value="Sig_transdc_His_kin-like_C"/>
</dbReference>
<evidence type="ECO:0000259" key="17">
    <source>
        <dbReference type="PROSITE" id="PS50109"/>
    </source>
</evidence>
<keyword evidence="8 16" id="KW-0812">Transmembrane</keyword>
<evidence type="ECO:0000256" key="5">
    <source>
        <dbReference type="ARBA" id="ARBA00022519"/>
    </source>
</evidence>
<feature type="domain" description="PAS" evidence="19">
    <location>
        <begin position="221"/>
        <end position="292"/>
    </location>
</feature>
<keyword evidence="9 21" id="KW-0418">Kinase</keyword>
<dbReference type="PROSITE" id="PS50112">
    <property type="entry name" value="PAS"/>
    <property type="match status" value="1"/>
</dbReference>